<dbReference type="Pfam" id="PF00294">
    <property type="entry name" value="PfkB"/>
    <property type="match status" value="1"/>
</dbReference>
<reference evidence="5 6" key="1">
    <citation type="submission" date="2020-07" db="EMBL/GenBank/DDBJ databases">
        <authorList>
            <person name="Feng X."/>
        </authorList>
    </citation>
    <scope>NUCLEOTIDE SEQUENCE [LARGE SCALE GENOMIC DNA]</scope>
    <source>
        <strain evidence="5 6">JCM23202</strain>
    </source>
</reference>
<evidence type="ECO:0000259" key="4">
    <source>
        <dbReference type="Pfam" id="PF00294"/>
    </source>
</evidence>
<comment type="caution">
    <text evidence="5">The sequence shown here is derived from an EMBL/GenBank/DDBJ whole genome shotgun (WGS) entry which is preliminary data.</text>
</comment>
<accession>A0A7X1B438</accession>
<evidence type="ECO:0000256" key="3">
    <source>
        <dbReference type="ARBA" id="ARBA00022777"/>
    </source>
</evidence>
<keyword evidence="3 5" id="KW-0418">Kinase</keyword>
<dbReference type="InterPro" id="IPR029056">
    <property type="entry name" value="Ribokinase-like"/>
</dbReference>
<dbReference type="PANTHER" id="PTHR43085">
    <property type="entry name" value="HEXOKINASE FAMILY MEMBER"/>
    <property type="match status" value="1"/>
</dbReference>
<dbReference type="PANTHER" id="PTHR43085:SF57">
    <property type="entry name" value="CARBOHYDRATE KINASE PFKB DOMAIN-CONTAINING PROTEIN"/>
    <property type="match status" value="1"/>
</dbReference>
<gene>
    <name evidence="5" type="ORF">H5P27_03965</name>
</gene>
<dbReference type="RefSeq" id="WP_185659080.1">
    <property type="nucleotide sequence ID" value="NZ_CAWPOO010000006.1"/>
</dbReference>
<dbReference type="Proteomes" id="UP000526501">
    <property type="component" value="Unassembled WGS sequence"/>
</dbReference>
<proteinExistence type="inferred from homology"/>
<dbReference type="CDD" id="cd01167">
    <property type="entry name" value="bac_FRK"/>
    <property type="match status" value="1"/>
</dbReference>
<protein>
    <submittedName>
        <fullName evidence="5">Carbohydrate kinase</fullName>
    </submittedName>
</protein>
<dbReference type="InterPro" id="IPR050306">
    <property type="entry name" value="PfkB_Carbo_kinase"/>
</dbReference>
<evidence type="ECO:0000256" key="1">
    <source>
        <dbReference type="ARBA" id="ARBA00010688"/>
    </source>
</evidence>
<feature type="domain" description="Carbohydrate kinase PfkB" evidence="4">
    <location>
        <begin position="26"/>
        <end position="283"/>
    </location>
</feature>
<organism evidence="5 6">
    <name type="scientific">Pelagicoccus albus</name>
    <dbReference type="NCBI Taxonomy" id="415222"/>
    <lineage>
        <taxon>Bacteria</taxon>
        <taxon>Pseudomonadati</taxon>
        <taxon>Verrucomicrobiota</taxon>
        <taxon>Opitutia</taxon>
        <taxon>Puniceicoccales</taxon>
        <taxon>Pelagicoccaceae</taxon>
        <taxon>Pelagicoccus</taxon>
    </lineage>
</organism>
<dbReference type="AlphaFoldDB" id="A0A7X1B438"/>
<evidence type="ECO:0000256" key="2">
    <source>
        <dbReference type="ARBA" id="ARBA00022679"/>
    </source>
</evidence>
<keyword evidence="2" id="KW-0808">Transferase</keyword>
<comment type="similarity">
    <text evidence="1">Belongs to the carbohydrate kinase PfkB family.</text>
</comment>
<evidence type="ECO:0000313" key="6">
    <source>
        <dbReference type="Proteomes" id="UP000526501"/>
    </source>
</evidence>
<dbReference type="SUPFAM" id="SSF53613">
    <property type="entry name" value="Ribokinase-like"/>
    <property type="match status" value="1"/>
</dbReference>
<dbReference type="InterPro" id="IPR011611">
    <property type="entry name" value="PfkB_dom"/>
</dbReference>
<dbReference type="EMBL" id="JACHVC010000006">
    <property type="protein sequence ID" value="MBC2605192.1"/>
    <property type="molecule type" value="Genomic_DNA"/>
</dbReference>
<dbReference type="GO" id="GO:0016301">
    <property type="term" value="F:kinase activity"/>
    <property type="evidence" value="ECO:0007669"/>
    <property type="project" value="UniProtKB-KW"/>
</dbReference>
<keyword evidence="6" id="KW-1185">Reference proteome</keyword>
<evidence type="ECO:0000313" key="5">
    <source>
        <dbReference type="EMBL" id="MBC2605192.1"/>
    </source>
</evidence>
<name>A0A7X1B438_9BACT</name>
<sequence>MSESKPKRLVAFGEVLWDCLPRGIFLGGAPLNLAYHAARLGAESFVASSVGRDFLGDETVKRVQAAGIDARLLKRHPRLQTGAAVAKLSGSGDASYDILRPVAWDEISLDPEDFQIAEEADAFVFGSLSARSASNRDLLNELLAKTEAVKICDVNLRSPYDDKALALELAKRADVIKVNDEELGTLSGVSGELLPGIEALHEATGCGLICVTRGAEGAAVWRDGEFISRPTEKVEVADTIGAGDSFTAALGLGLLEDLALEDSLNRALKLSAFVATKDGAQPDYNPAELFA</sequence>
<dbReference type="Gene3D" id="3.40.1190.20">
    <property type="match status" value="1"/>
</dbReference>